<accession>A0A377GIP1</accession>
<protein>
    <submittedName>
        <fullName evidence="2">Uncharacterized protein</fullName>
    </submittedName>
</protein>
<dbReference type="RefSeq" id="WP_058469447.1">
    <property type="nucleotide sequence ID" value="NZ_CAAAIX010000003.1"/>
</dbReference>
<evidence type="ECO:0000313" key="1">
    <source>
        <dbReference type="EMBL" id="SIQ88042.1"/>
    </source>
</evidence>
<reference evidence="2 4" key="2">
    <citation type="submission" date="2018-06" db="EMBL/GenBank/DDBJ databases">
        <authorList>
            <consortium name="Pathogen Informatics"/>
            <person name="Doyle S."/>
        </authorList>
    </citation>
    <scope>NUCLEOTIDE SEQUENCE [LARGE SCALE GENOMIC DNA]</scope>
    <source>
        <strain evidence="2 4">NCTC11401</strain>
    </source>
</reference>
<dbReference type="Proteomes" id="UP000186808">
    <property type="component" value="Unassembled WGS sequence"/>
</dbReference>
<reference evidence="1 3" key="1">
    <citation type="submission" date="2017-01" db="EMBL/GenBank/DDBJ databases">
        <authorList>
            <person name="Varghese N."/>
            <person name="Submissions S."/>
        </authorList>
    </citation>
    <scope>NUCLEOTIDE SEQUENCE [LARGE SCALE GENOMIC DNA]</scope>
    <source>
        <strain evidence="1 3">ATCC 33342</strain>
    </source>
</reference>
<gene>
    <name evidence="2" type="ORF">NCTC11401_01433</name>
    <name evidence="1" type="ORF">SAMN05421777_10414</name>
</gene>
<dbReference type="EMBL" id="UGGV01000001">
    <property type="protein sequence ID" value="STO24618.1"/>
    <property type="molecule type" value="Genomic_DNA"/>
</dbReference>
<dbReference type="Proteomes" id="UP000254374">
    <property type="component" value="Unassembled WGS sequence"/>
</dbReference>
<dbReference type="AlphaFoldDB" id="A0A377GIP1"/>
<evidence type="ECO:0000313" key="4">
    <source>
        <dbReference type="Proteomes" id="UP000254374"/>
    </source>
</evidence>
<dbReference type="STRING" id="464.Lgor_3136"/>
<evidence type="ECO:0000313" key="3">
    <source>
        <dbReference type="Proteomes" id="UP000186808"/>
    </source>
</evidence>
<sequence length="197" mass="23523">MQYKFFLDNTNKQFSAQSTLDRIQERIREGKLKTHYCKDLARELINCLCGKQKQFEKHPEQFSITYFIQDVMQERLLDTQCDNNIFLLQIGKDYHTFVIEKIYNGEEVKFIIYQSWYSTFTLAWWLGNDKALHRASEEQLLLREQYGKGKELTINELQNFIFILSQPKERPFSKKIGIAGAYTAYEYCVEYSKPQFT</sequence>
<keyword evidence="3" id="KW-1185">Reference proteome</keyword>
<name>A0A377GIP1_9GAMM</name>
<evidence type="ECO:0000313" key="2">
    <source>
        <dbReference type="EMBL" id="STO24618.1"/>
    </source>
</evidence>
<dbReference type="EMBL" id="FTNL01000004">
    <property type="protein sequence ID" value="SIQ88042.1"/>
    <property type="molecule type" value="Genomic_DNA"/>
</dbReference>
<proteinExistence type="predicted"/>
<organism evidence="2 4">
    <name type="scientific">Fluoribacter gormanii</name>
    <dbReference type="NCBI Taxonomy" id="464"/>
    <lineage>
        <taxon>Bacteria</taxon>
        <taxon>Pseudomonadati</taxon>
        <taxon>Pseudomonadota</taxon>
        <taxon>Gammaproteobacteria</taxon>
        <taxon>Legionellales</taxon>
        <taxon>Legionellaceae</taxon>
        <taxon>Fluoribacter</taxon>
    </lineage>
</organism>